<dbReference type="NCBIfam" id="TIGR02532">
    <property type="entry name" value="IV_pilin_GFxxxE"/>
    <property type="match status" value="1"/>
</dbReference>
<evidence type="ECO:0000256" key="10">
    <source>
        <dbReference type="ARBA" id="ARBA00030775"/>
    </source>
</evidence>
<feature type="domain" description="General secretion pathway GspH" evidence="11">
    <location>
        <begin position="47"/>
        <end position="157"/>
    </location>
</feature>
<dbReference type="Gene3D" id="3.55.40.10">
    <property type="entry name" value="minor pseudopilin epsh domain"/>
    <property type="match status" value="1"/>
</dbReference>
<evidence type="ECO:0000256" key="4">
    <source>
        <dbReference type="ARBA" id="ARBA00022481"/>
    </source>
</evidence>
<evidence type="ECO:0000256" key="7">
    <source>
        <dbReference type="ARBA" id="ARBA00022989"/>
    </source>
</evidence>
<accession>A0A9X2WY60</accession>
<keyword evidence="7" id="KW-1133">Transmembrane helix</keyword>
<dbReference type="InterPro" id="IPR045584">
    <property type="entry name" value="Pilin-like"/>
</dbReference>
<comment type="caution">
    <text evidence="12">The sequence shown here is derived from an EMBL/GenBank/DDBJ whole genome shotgun (WGS) entry which is preliminary data.</text>
</comment>
<comment type="subcellular location">
    <subcellularLocation>
        <location evidence="1">Cell inner membrane</location>
        <topology evidence="1">Single-pass membrane protein</topology>
    </subcellularLocation>
</comment>
<evidence type="ECO:0000313" key="13">
    <source>
        <dbReference type="Proteomes" id="UP001155604"/>
    </source>
</evidence>
<evidence type="ECO:0000256" key="6">
    <source>
        <dbReference type="ARBA" id="ARBA00022692"/>
    </source>
</evidence>
<evidence type="ECO:0000259" key="11">
    <source>
        <dbReference type="Pfam" id="PF12019"/>
    </source>
</evidence>
<dbReference type="PROSITE" id="PS00409">
    <property type="entry name" value="PROKAR_NTER_METHYL"/>
    <property type="match status" value="1"/>
</dbReference>
<name>A0A9X2WY60_9GAMM</name>
<evidence type="ECO:0000256" key="3">
    <source>
        <dbReference type="ARBA" id="ARBA00022475"/>
    </source>
</evidence>
<dbReference type="Pfam" id="PF12019">
    <property type="entry name" value="GspH"/>
    <property type="match status" value="1"/>
</dbReference>
<dbReference type="InterPro" id="IPR022346">
    <property type="entry name" value="T2SS_GspH"/>
</dbReference>
<dbReference type="InterPro" id="IPR012902">
    <property type="entry name" value="N_methyl_site"/>
</dbReference>
<evidence type="ECO:0000256" key="8">
    <source>
        <dbReference type="ARBA" id="ARBA00023136"/>
    </source>
</evidence>
<dbReference type="EMBL" id="JAMTCC010000045">
    <property type="protein sequence ID" value="MCT7947543.1"/>
    <property type="molecule type" value="Genomic_DNA"/>
</dbReference>
<keyword evidence="13" id="KW-1185">Reference proteome</keyword>
<organism evidence="12 13">
    <name type="scientific">Shewanella septentrionalis</name>
    <dbReference type="NCBI Taxonomy" id="2952223"/>
    <lineage>
        <taxon>Bacteria</taxon>
        <taxon>Pseudomonadati</taxon>
        <taxon>Pseudomonadota</taxon>
        <taxon>Gammaproteobacteria</taxon>
        <taxon>Alteromonadales</taxon>
        <taxon>Shewanellaceae</taxon>
        <taxon>Shewanella</taxon>
    </lineage>
</organism>
<dbReference type="GO" id="GO:0015627">
    <property type="term" value="C:type II protein secretion system complex"/>
    <property type="evidence" value="ECO:0007669"/>
    <property type="project" value="InterPro"/>
</dbReference>
<dbReference type="GO" id="GO:0015628">
    <property type="term" value="P:protein secretion by the type II secretion system"/>
    <property type="evidence" value="ECO:0007669"/>
    <property type="project" value="InterPro"/>
</dbReference>
<proteinExistence type="inferred from homology"/>
<sequence length="170" mass="18853">MNTHQKGFSLIELMTSLSILTILLTGGIPSLTDVYTQYRADSSIRIIQQTLQFARNQAITLNRTVTACAVIDEKCVQNWQVGLTVFIDINKNGQLDDSDKILYMTNAFDSKDIVKYNRTAIRFQPDGLASGKNGTLKYCPSSATSPYSRAVIVNQAGRVRFSTDENISCT</sequence>
<dbReference type="Pfam" id="PF07963">
    <property type="entry name" value="N_methyl"/>
    <property type="match status" value="1"/>
</dbReference>
<keyword evidence="8" id="KW-0472">Membrane</keyword>
<keyword evidence="5" id="KW-0997">Cell inner membrane</keyword>
<dbReference type="SUPFAM" id="SSF54523">
    <property type="entry name" value="Pili subunits"/>
    <property type="match status" value="1"/>
</dbReference>
<reference evidence="12" key="1">
    <citation type="journal article" date="2023" name="Int. J. Syst. Evol. Microbiol.">
        <title>&lt;i&gt;Shewanella septentrionalis&lt;/i&gt; sp. nov. and &lt;i&gt;Shewanella holmiensis&lt;/i&gt; sp. nov., isolated from Baltic Sea water and sediments.</title>
        <authorList>
            <person name="Martin-Rodriguez A.J."/>
            <person name="Thorell K."/>
            <person name="Joffre E."/>
            <person name="Jensie-Markopoulos S."/>
            <person name="Moore E.R.B."/>
            <person name="Sjoling A."/>
        </authorList>
    </citation>
    <scope>NUCLEOTIDE SEQUENCE</scope>
    <source>
        <strain evidence="12">SP1W3</strain>
    </source>
</reference>
<evidence type="ECO:0000256" key="1">
    <source>
        <dbReference type="ARBA" id="ARBA00004377"/>
    </source>
</evidence>
<gene>
    <name evidence="12" type="ORF">NE536_19520</name>
</gene>
<dbReference type="RefSeq" id="WP_261273741.1">
    <property type="nucleotide sequence ID" value="NZ_JAMTCC010000045.1"/>
</dbReference>
<evidence type="ECO:0000256" key="9">
    <source>
        <dbReference type="ARBA" id="ARBA00025772"/>
    </source>
</evidence>
<evidence type="ECO:0000313" key="12">
    <source>
        <dbReference type="EMBL" id="MCT7947543.1"/>
    </source>
</evidence>
<dbReference type="AlphaFoldDB" id="A0A9X2WY60"/>
<keyword evidence="3" id="KW-1003">Cell membrane</keyword>
<keyword evidence="4" id="KW-0488">Methylation</keyword>
<protein>
    <recommendedName>
        <fullName evidence="2">Type II secretion system protein H</fullName>
    </recommendedName>
    <alternativeName>
        <fullName evidence="10">General secretion pathway protein H</fullName>
    </alternativeName>
</protein>
<evidence type="ECO:0000256" key="2">
    <source>
        <dbReference type="ARBA" id="ARBA00021549"/>
    </source>
</evidence>
<comment type="similarity">
    <text evidence="9">Belongs to the GSP H family.</text>
</comment>
<keyword evidence="6" id="KW-0812">Transmembrane</keyword>
<dbReference type="Proteomes" id="UP001155604">
    <property type="component" value="Unassembled WGS sequence"/>
</dbReference>
<dbReference type="GO" id="GO:0005886">
    <property type="term" value="C:plasma membrane"/>
    <property type="evidence" value="ECO:0007669"/>
    <property type="project" value="UniProtKB-SubCell"/>
</dbReference>
<evidence type="ECO:0000256" key="5">
    <source>
        <dbReference type="ARBA" id="ARBA00022519"/>
    </source>
</evidence>